<dbReference type="InterPro" id="IPR049804">
    <property type="entry name" value="Choice_anch_L"/>
</dbReference>
<reference evidence="2" key="1">
    <citation type="journal article" date="2019" name="Int. J. Syst. Evol. Microbiol.">
        <title>The Global Catalogue of Microorganisms (GCM) 10K type strain sequencing project: providing services to taxonomists for standard genome sequencing and annotation.</title>
        <authorList>
            <consortium name="The Broad Institute Genomics Platform"/>
            <consortium name="The Broad Institute Genome Sequencing Center for Infectious Disease"/>
            <person name="Wu L."/>
            <person name="Ma J."/>
        </authorList>
    </citation>
    <scope>NUCLEOTIDE SEQUENCE [LARGE SCALE GENOMIC DNA]</scope>
    <source>
        <strain evidence="2">JCM 32105</strain>
    </source>
</reference>
<evidence type="ECO:0008006" key="3">
    <source>
        <dbReference type="Google" id="ProtNLM"/>
    </source>
</evidence>
<dbReference type="EMBL" id="BAABFA010000015">
    <property type="protein sequence ID" value="GAA4467156.1"/>
    <property type="molecule type" value="Genomic_DNA"/>
</dbReference>
<protein>
    <recommendedName>
        <fullName evidence="3">Gliding motility-associated C-terminal domain-containing protein</fullName>
    </recommendedName>
</protein>
<gene>
    <name evidence="1" type="ORF">GCM10023093_22500</name>
</gene>
<keyword evidence="2" id="KW-1185">Reference proteome</keyword>
<dbReference type="Pfam" id="PF13585">
    <property type="entry name" value="CHU_C"/>
    <property type="match status" value="1"/>
</dbReference>
<dbReference type="NCBIfam" id="NF038133">
    <property type="entry name" value="choice_anch_L"/>
    <property type="match status" value="1"/>
</dbReference>
<proteinExistence type="predicted"/>
<dbReference type="Proteomes" id="UP001500067">
    <property type="component" value="Unassembled WGS sequence"/>
</dbReference>
<evidence type="ECO:0000313" key="1">
    <source>
        <dbReference type="EMBL" id="GAA4467156.1"/>
    </source>
</evidence>
<comment type="caution">
    <text evidence="1">The sequence shown here is derived from an EMBL/GenBank/DDBJ whole genome shotgun (WGS) entry which is preliminary data.</text>
</comment>
<name>A0ABP8NK56_9BACT</name>
<evidence type="ECO:0000313" key="2">
    <source>
        <dbReference type="Proteomes" id="UP001500067"/>
    </source>
</evidence>
<organism evidence="1 2">
    <name type="scientific">Nemorincola caseinilytica</name>
    <dbReference type="NCBI Taxonomy" id="2054315"/>
    <lineage>
        <taxon>Bacteria</taxon>
        <taxon>Pseudomonadati</taxon>
        <taxon>Bacteroidota</taxon>
        <taxon>Chitinophagia</taxon>
        <taxon>Chitinophagales</taxon>
        <taxon>Chitinophagaceae</taxon>
        <taxon>Nemorincola</taxon>
    </lineage>
</organism>
<accession>A0ABP8NK56</accession>
<sequence length="1115" mass="118309">MLAGTMGASAQINVNQNQTAAALATALTGTGVLVLSPTLTCDTGANGTFTTVVDPIGVSNGIVLTSGSANAIAAPASTFESVGHTPSLSDADLATLAAGTTNDACVLEFDFKAAGDTVKFNYVFASEEYPEFACSSFNDVFGFLISGGVTSPPTSYPTPYNIARVPGTNIPVCINSVNSAPTGTSYAIATCNALGPGSPFNMYYIDNSASTLLVYDGKTTVLTAIAAVSPCDTYHLKIGIADVGDNAYNSGVFIKGGSLTSTVPTTITATGTSGLPYCIRGCNPGNFVFSIPEEQDTNVVVHFNILGTAVNGFDYTWIPDSVIIPASATSTILNINTLPVPPTGPKVVTLEILKEDPCHPGIFTPVATASLTILDSFNFHILTPDTSICAGQYVHVIATGDTMFAPILDYHWLPSASVSDDTMLIVDVTPVVTTTYSLIVTADPALGCTPQIKTITVSIFPNPVLTVDSPLVKTCVGTGVPLHVYVSPPGTPYTYTWSPGTDLSGTTIYNPVVTPSVAGDVTYTVTVYPTALPACASTANVTVHTLPNDFVLHNTDTAICIGEFVQADITGSSEFNWLWTPPTGVSDPGIMEPTLTPTINTTYTVTASYAHCPDMVHSFYIEVDTPAPLVVVYDTICLPMTYTIDLTVPGSTGIGNGYYHYQWSPATYVSNDTLPNPVIMPTVGGSHVYTVTVQPHAASCAVNDIINLYVLPNTIDLMPDTAICKGRSVQIVATGDPLFQYQWLPTAGIPISNVLAPLITPDTSALYKVRVSFHLCPEFYDSVMIDVQPNPVVYAGGSRFVCEADTIRLKASVMPDWYTHYSYDWAPATHIDHPNDKAAVLTGVANETIILTVSTPAGCYGMDSAHIIVLPGNFAKMIPSMDFCPHDSAVLIPEGGVSYQWLPDLYLSEANAARPVIKPITDQSYSIVATSADGCKDTVYFSAYVHPGAVIFLEDSVTLHPGETYQIDPETNATSVSWSPSGGLNSRYIVNPIASPAISTKYVITGVTEYGCKTKDSININVSEETLIGVPNAFSPGTGVNNEFKIIKRGLASLNYFRIFNRWGNVVFETTDIEKGWNGEYKGVPQPVGVYVYMIEGTAKSGKIFKKQGNVTLLR</sequence>